<feature type="transmembrane region" description="Helical" evidence="1">
    <location>
        <begin position="63"/>
        <end position="84"/>
    </location>
</feature>
<dbReference type="Proteomes" id="UP001589748">
    <property type="component" value="Unassembled WGS sequence"/>
</dbReference>
<protein>
    <recommendedName>
        <fullName evidence="4">Integral membrane protein</fullName>
    </recommendedName>
</protein>
<feature type="transmembrane region" description="Helical" evidence="1">
    <location>
        <begin position="130"/>
        <end position="148"/>
    </location>
</feature>
<sequence length="213" mass="21457">MIRPTTGPLRTLRSAVVAVVVVALASAAHLGGGGALPEAFPALALLVLVGSVAHLLTRWRMSVPLLLAVLGVGQVSLHQVLMALDPAVARSAAVAAAADLPTGALAHGHALGAVVLPGAPAVVPGVGAGLDPMLLGHVLATVLTAVVLARGEAALWRLLAWLAPLVVALVPVTPAVTPRVRRAAAGAWHRRPRLDALLTRTLTHRGPPVALGA</sequence>
<reference evidence="2 3" key="1">
    <citation type="submission" date="2024-09" db="EMBL/GenBank/DDBJ databases">
        <authorList>
            <person name="Sun Q."/>
            <person name="Mori K."/>
        </authorList>
    </citation>
    <scope>NUCLEOTIDE SEQUENCE [LARGE SCALE GENOMIC DNA]</scope>
    <source>
        <strain evidence="2 3">TISTR 1856</strain>
    </source>
</reference>
<keyword evidence="1" id="KW-0812">Transmembrane</keyword>
<keyword evidence="1" id="KW-1133">Transmembrane helix</keyword>
<feature type="transmembrane region" description="Helical" evidence="1">
    <location>
        <begin position="12"/>
        <end position="33"/>
    </location>
</feature>
<feature type="transmembrane region" description="Helical" evidence="1">
    <location>
        <begin position="154"/>
        <end position="172"/>
    </location>
</feature>
<comment type="caution">
    <text evidence="2">The sequence shown here is derived from an EMBL/GenBank/DDBJ whole genome shotgun (WGS) entry which is preliminary data.</text>
</comment>
<feature type="transmembrane region" description="Helical" evidence="1">
    <location>
        <begin position="39"/>
        <end position="56"/>
    </location>
</feature>
<accession>A0ABV5LSL9</accession>
<organism evidence="2 3">
    <name type="scientific">Kineococcus gynurae</name>
    <dbReference type="NCBI Taxonomy" id="452979"/>
    <lineage>
        <taxon>Bacteria</taxon>
        <taxon>Bacillati</taxon>
        <taxon>Actinomycetota</taxon>
        <taxon>Actinomycetes</taxon>
        <taxon>Kineosporiales</taxon>
        <taxon>Kineosporiaceae</taxon>
        <taxon>Kineococcus</taxon>
    </lineage>
</organism>
<dbReference type="RefSeq" id="WP_380135164.1">
    <property type="nucleotide sequence ID" value="NZ_JBHLUI010000003.1"/>
</dbReference>
<evidence type="ECO:0000313" key="2">
    <source>
        <dbReference type="EMBL" id="MFB9377087.1"/>
    </source>
</evidence>
<name>A0ABV5LSL9_9ACTN</name>
<keyword evidence="3" id="KW-1185">Reference proteome</keyword>
<keyword evidence="1" id="KW-0472">Membrane</keyword>
<gene>
    <name evidence="2" type="ORF">ACFFVI_08900</name>
</gene>
<evidence type="ECO:0000313" key="3">
    <source>
        <dbReference type="Proteomes" id="UP001589748"/>
    </source>
</evidence>
<evidence type="ECO:0008006" key="4">
    <source>
        <dbReference type="Google" id="ProtNLM"/>
    </source>
</evidence>
<dbReference type="EMBL" id="JBHMDM010000004">
    <property type="protein sequence ID" value="MFB9377087.1"/>
    <property type="molecule type" value="Genomic_DNA"/>
</dbReference>
<proteinExistence type="predicted"/>
<evidence type="ECO:0000256" key="1">
    <source>
        <dbReference type="SAM" id="Phobius"/>
    </source>
</evidence>